<feature type="compositionally biased region" description="Pro residues" evidence="6">
    <location>
        <begin position="367"/>
        <end position="376"/>
    </location>
</feature>
<dbReference type="SUPFAM" id="SSF117281">
    <property type="entry name" value="Kelch motif"/>
    <property type="match status" value="1"/>
</dbReference>
<dbReference type="PROSITE" id="PS01036">
    <property type="entry name" value="HSP70_3"/>
    <property type="match status" value="1"/>
</dbReference>
<dbReference type="Gene3D" id="2.120.10.80">
    <property type="entry name" value="Kelch-type beta propeller"/>
    <property type="match status" value="2"/>
</dbReference>
<keyword evidence="7" id="KW-1133">Transmembrane helix</keyword>
<dbReference type="Pfam" id="PF01344">
    <property type="entry name" value="Kelch_1"/>
    <property type="match status" value="1"/>
</dbReference>
<keyword evidence="2" id="KW-0547">Nucleotide-binding</keyword>
<reference evidence="8 9" key="2">
    <citation type="submission" date="2020-03" db="EMBL/GenBank/DDBJ databases">
        <authorList>
            <person name="Ichikawa N."/>
            <person name="Kimura A."/>
            <person name="Kitahashi Y."/>
            <person name="Uohara A."/>
        </authorList>
    </citation>
    <scope>NUCLEOTIDE SEQUENCE [LARGE SCALE GENOMIC DNA]</scope>
    <source>
        <strain evidence="8 9">NBRC 107702</strain>
    </source>
</reference>
<keyword evidence="4" id="KW-0346">Stress response</keyword>
<evidence type="ECO:0000256" key="3">
    <source>
        <dbReference type="ARBA" id="ARBA00022840"/>
    </source>
</evidence>
<feature type="compositionally biased region" description="Pro residues" evidence="6">
    <location>
        <begin position="390"/>
        <end position="404"/>
    </location>
</feature>
<organism evidence="8 9">
    <name type="scientific">Phytohabitans flavus</name>
    <dbReference type="NCBI Taxonomy" id="1076124"/>
    <lineage>
        <taxon>Bacteria</taxon>
        <taxon>Bacillati</taxon>
        <taxon>Actinomycetota</taxon>
        <taxon>Actinomycetes</taxon>
        <taxon>Micromonosporales</taxon>
        <taxon>Micromonosporaceae</taxon>
    </lineage>
</organism>
<dbReference type="SMART" id="SM00612">
    <property type="entry name" value="Kelch"/>
    <property type="match status" value="2"/>
</dbReference>
<dbReference type="PANTHER" id="PTHR45639:SF34">
    <property type="entry name" value="CHAPERONE PROTEIN DNAK"/>
    <property type="match status" value="1"/>
</dbReference>
<dbReference type="InterPro" id="IPR043129">
    <property type="entry name" value="ATPase_NBD"/>
</dbReference>
<feature type="transmembrane region" description="Helical" evidence="7">
    <location>
        <begin position="559"/>
        <end position="579"/>
    </location>
</feature>
<comment type="similarity">
    <text evidence="1">Belongs to the heat shock protein 70 family.</text>
</comment>
<feature type="compositionally biased region" description="Low complexity" evidence="6">
    <location>
        <begin position="377"/>
        <end position="389"/>
    </location>
</feature>
<dbReference type="AlphaFoldDB" id="A0A6F8XRC8"/>
<evidence type="ECO:0000256" key="4">
    <source>
        <dbReference type="ARBA" id="ARBA00023016"/>
    </source>
</evidence>
<feature type="region of interest" description="Disordered" evidence="6">
    <location>
        <begin position="354"/>
        <end position="406"/>
    </location>
</feature>
<dbReference type="InterPro" id="IPR018181">
    <property type="entry name" value="Heat_shock_70_CS"/>
</dbReference>
<feature type="region of interest" description="Disordered" evidence="6">
    <location>
        <begin position="497"/>
        <end position="521"/>
    </location>
</feature>
<keyword evidence="9" id="KW-1185">Reference proteome</keyword>
<sequence length="884" mass="91816">MDYALGVDLGTTYTAAAVRLDGRAQIVRLGSRRAEIPSLVFVREDGVVLVGDAAERRGADEPVRLAREFKRRLGDPVPVLVGGSPYSAHALMARVLEHVYQTVLRQNEGPPSVVCVTHPANWGPYKRELLMQAVQMADVPDVQLRPEPEAAAVQYAAQERVKPGEIVAVYDLGGGTFDAAVLRKTETGFELLGEPAGIEQLGGVDFDEAVLNHVMEVLGERVDGLDPEQPAVREALTKLRRDCVTAKEDLSEDTEVLIPVALPALHTRVRLNRSEFEAMIGPVLAETTQALRRALRSAGVSATDLRSILLAGGSSRIPLVSELLSTQFEKPLALDGDPAHNVALGAALSAGLASSPRRATTARMPVAAPPTPPPATPMGAMPAPATHTPPHAPPTPAPPTPMPAPATHMTTASMPTVQMGATPAPTAPPPVVPVPATHVPATPLPAPPTPRVPPPPVPMVPGPTTPARAPMNQAPAMAPVVKVETAPAAASTAKVAPPAPMGAAPPRGTAPGVPVQAPGGPPLPPPPFVPGGRTTPGGPPPIPPIGDAAAKRRRTRGTLAVVASAVAVLLVVTVAWVLINNADSGGNQATEGPAPTWTRLADLPVRVDSAAVAAYDRKIWVAGGLTNNGDTKLDKTFVYDPASDKWTEGPKLPRPISHASLVATDGGLYFLAGWIQAGGSKQVLKLSSDGSKWEQYIDLPENRVDGAAAYDGAGIIFAGGSRPGGVASDSIFSLRDGAWTEIGKLSVPRQKLASASNGVDTVWFLGGRRIDSDVTYGNIDMVSNNTPALVPQGQQARIDPPTDSGAGVFVDGSGMCLVGGKSPGNVFQSWWCDQPGGAAKLPKLDPPRAGLGVAKIGRTVYIVGGYSETVQGMTNVEAYTPPAE</sequence>
<evidence type="ECO:0000256" key="6">
    <source>
        <dbReference type="SAM" id="MobiDB-lite"/>
    </source>
</evidence>
<dbReference type="Gene3D" id="3.90.640.10">
    <property type="entry name" value="Actin, Chain A, domain 4"/>
    <property type="match status" value="1"/>
</dbReference>
<evidence type="ECO:0000256" key="1">
    <source>
        <dbReference type="ARBA" id="ARBA00007381"/>
    </source>
</evidence>
<dbReference type="GO" id="GO:0005524">
    <property type="term" value="F:ATP binding"/>
    <property type="evidence" value="ECO:0007669"/>
    <property type="project" value="UniProtKB-KW"/>
</dbReference>
<dbReference type="RefSeq" id="WP_173036465.1">
    <property type="nucleotide sequence ID" value="NZ_AP022870.1"/>
</dbReference>
<keyword evidence="7" id="KW-0472">Membrane</keyword>
<dbReference type="SUPFAM" id="SSF53067">
    <property type="entry name" value="Actin-like ATPase domain"/>
    <property type="match status" value="2"/>
</dbReference>
<dbReference type="InterPro" id="IPR006652">
    <property type="entry name" value="Kelch_1"/>
</dbReference>
<feature type="compositionally biased region" description="Low complexity" evidence="6">
    <location>
        <begin position="497"/>
        <end position="518"/>
    </location>
</feature>
<evidence type="ECO:0000256" key="5">
    <source>
        <dbReference type="ARBA" id="ARBA00023186"/>
    </source>
</evidence>
<evidence type="ECO:0000256" key="7">
    <source>
        <dbReference type="SAM" id="Phobius"/>
    </source>
</evidence>
<dbReference type="EMBL" id="AP022870">
    <property type="protein sequence ID" value="BCB76394.1"/>
    <property type="molecule type" value="Genomic_DNA"/>
</dbReference>
<evidence type="ECO:0000256" key="2">
    <source>
        <dbReference type="ARBA" id="ARBA00022741"/>
    </source>
</evidence>
<dbReference type="InterPro" id="IPR015915">
    <property type="entry name" value="Kelch-typ_b-propeller"/>
</dbReference>
<keyword evidence="5" id="KW-0143">Chaperone</keyword>
<feature type="compositionally biased region" description="Low complexity" evidence="6">
    <location>
        <begin position="354"/>
        <end position="366"/>
    </location>
</feature>
<name>A0A6F8XRC8_9ACTN</name>
<reference evidence="8 9" key="1">
    <citation type="submission" date="2020-03" db="EMBL/GenBank/DDBJ databases">
        <title>Whole genome shotgun sequence of Phytohabitans flavus NBRC 107702.</title>
        <authorList>
            <person name="Komaki H."/>
            <person name="Tamura T."/>
        </authorList>
    </citation>
    <scope>NUCLEOTIDE SEQUENCE [LARGE SCALE GENOMIC DNA]</scope>
    <source>
        <strain evidence="8 9">NBRC 107702</strain>
    </source>
</reference>
<dbReference type="Gene3D" id="3.30.420.40">
    <property type="match status" value="2"/>
</dbReference>
<dbReference type="InterPro" id="IPR013126">
    <property type="entry name" value="Hsp_70_fam"/>
</dbReference>
<dbReference type="KEGG" id="pfla:Pflav_028040"/>
<dbReference type="PRINTS" id="PR00301">
    <property type="entry name" value="HEATSHOCK70"/>
</dbReference>
<gene>
    <name evidence="8" type="ORF">Pflav_028040</name>
</gene>
<dbReference type="GO" id="GO:0140662">
    <property type="term" value="F:ATP-dependent protein folding chaperone"/>
    <property type="evidence" value="ECO:0007669"/>
    <property type="project" value="InterPro"/>
</dbReference>
<keyword evidence="7" id="KW-0812">Transmembrane</keyword>
<accession>A0A6F8XRC8</accession>
<dbReference type="Pfam" id="PF00012">
    <property type="entry name" value="HSP70"/>
    <property type="match status" value="1"/>
</dbReference>
<dbReference type="Proteomes" id="UP000502508">
    <property type="component" value="Chromosome"/>
</dbReference>
<protein>
    <submittedName>
        <fullName evidence="8">Uncharacterized protein</fullName>
    </submittedName>
</protein>
<evidence type="ECO:0000313" key="8">
    <source>
        <dbReference type="EMBL" id="BCB76394.1"/>
    </source>
</evidence>
<dbReference type="GO" id="GO:0030968">
    <property type="term" value="P:endoplasmic reticulum unfolded protein response"/>
    <property type="evidence" value="ECO:0007669"/>
    <property type="project" value="TreeGrafter"/>
</dbReference>
<keyword evidence="3" id="KW-0067">ATP-binding</keyword>
<dbReference type="PANTHER" id="PTHR45639">
    <property type="entry name" value="HSC70CB, ISOFORM G-RELATED"/>
    <property type="match status" value="1"/>
</dbReference>
<evidence type="ECO:0000313" key="9">
    <source>
        <dbReference type="Proteomes" id="UP000502508"/>
    </source>
</evidence>
<proteinExistence type="inferred from homology"/>